<evidence type="ECO:0000256" key="1">
    <source>
        <dbReference type="ARBA" id="ARBA00006129"/>
    </source>
</evidence>
<evidence type="ECO:0000313" key="5">
    <source>
        <dbReference type="Proteomes" id="UP000326354"/>
    </source>
</evidence>
<dbReference type="Gene3D" id="3.30.420.40">
    <property type="match status" value="2"/>
</dbReference>
<dbReference type="CDD" id="cd24098">
    <property type="entry name" value="ASKHA_NBD_TobZ_N"/>
    <property type="match status" value="1"/>
</dbReference>
<dbReference type="InterPro" id="IPR038152">
    <property type="entry name" value="Carbam_trans_C_sf"/>
</dbReference>
<sequence length="612" mass="69278">MTYILGISGYYHDSAAALIKDGEIVAAAQEERFTRKKHDEAFPENAIKYCLSEAGIDASKLDAIGFYDKPIVKFHRLLETYFAFAPAGFLSFCKAMPLWLGLKLFIPREIRKHLPKFQGPILYADHHESHAASAFFPSPFTRAAILTIDGVGEWTTSSFGVGNGNKIEITKHLRFPHSLGLLYSAFTYYTGFKVNSGEYKVMGLAPYGDKDNAKKYAQLIYDNIIDLKEDGSFRLNLDYFNYCQGLTMTNSRFANLFGGPPRKAEKEITQREMDLAAAVQDVVEEAMLRMARHIRKETGEKNLCMAGGVALNCVGNGKIIKEGIFDKYFIQPAAGDAGGALGTALFLWHQILDKKREVNEKDDLQKGSLLGPQFSDREVRRYLDGIGAKYTSYDNWDDQIERLVELLEQGKVIGFFEGRMEFGPRALGSRSIIGDARSKKMQSIMNLKIKFRESFRPFAPIVMEEHAQEYFDLVDPSPYMLRVGHVVENKRRKLTEEEQKLWGIEKLNIPRSDIPAVTHVDYSARVQTVDKVRHPVLHKLMAKFREKTGCAVLVNTSFNVRGEPIVCNPNDAFQCFINTGMDVLVLEKQILLKEEQTVEQKTKDYLAQFALD</sequence>
<dbReference type="InterPro" id="IPR051338">
    <property type="entry name" value="NodU/CmcH_Carbamoyltrnsfr"/>
</dbReference>
<organism evidence="4 5">
    <name type="scientific">Uabimicrobium amorphum</name>
    <dbReference type="NCBI Taxonomy" id="2596890"/>
    <lineage>
        <taxon>Bacteria</taxon>
        <taxon>Pseudomonadati</taxon>
        <taxon>Planctomycetota</taxon>
        <taxon>Candidatus Uabimicrobiia</taxon>
        <taxon>Candidatus Uabimicrobiales</taxon>
        <taxon>Candidatus Uabimicrobiaceae</taxon>
        <taxon>Candidatus Uabimicrobium</taxon>
    </lineage>
</organism>
<proteinExistence type="inferred from homology"/>
<protein>
    <submittedName>
        <fullName evidence="4">Nodulation protein</fullName>
    </submittedName>
</protein>
<keyword evidence="5" id="KW-1185">Reference proteome</keyword>
<reference evidence="4 5" key="1">
    <citation type="submission" date="2019-08" db="EMBL/GenBank/DDBJ databases">
        <title>Complete genome sequence of Candidatus Uab amorphum.</title>
        <authorList>
            <person name="Shiratori T."/>
            <person name="Suzuki S."/>
            <person name="Kakizawa Y."/>
            <person name="Ishida K."/>
        </authorList>
    </citation>
    <scope>NUCLEOTIDE SEQUENCE [LARGE SCALE GENOMIC DNA]</scope>
    <source>
        <strain evidence="4 5">SRT547</strain>
    </source>
</reference>
<evidence type="ECO:0000259" key="3">
    <source>
        <dbReference type="Pfam" id="PF16861"/>
    </source>
</evidence>
<dbReference type="Pfam" id="PF02543">
    <property type="entry name" value="Carbam_trans_N"/>
    <property type="match status" value="1"/>
</dbReference>
<gene>
    <name evidence="4" type="ORF">UABAM_06080</name>
</gene>
<dbReference type="AlphaFoldDB" id="A0A5S9F6G6"/>
<dbReference type="GO" id="GO:0003824">
    <property type="term" value="F:catalytic activity"/>
    <property type="evidence" value="ECO:0007669"/>
    <property type="project" value="InterPro"/>
</dbReference>
<dbReference type="InterPro" id="IPR031730">
    <property type="entry name" value="Carbam_trans_C"/>
</dbReference>
<comment type="similarity">
    <text evidence="1">Belongs to the NodU/CmcH family.</text>
</comment>
<accession>A0A5S9F6G6</accession>
<dbReference type="RefSeq" id="WP_151971674.1">
    <property type="nucleotide sequence ID" value="NZ_AP019860.1"/>
</dbReference>
<evidence type="ECO:0000313" key="4">
    <source>
        <dbReference type="EMBL" id="BBM87668.1"/>
    </source>
</evidence>
<feature type="domain" description="Carbamoyltransferase" evidence="2">
    <location>
        <begin position="4"/>
        <end position="345"/>
    </location>
</feature>
<dbReference type="Pfam" id="PF16861">
    <property type="entry name" value="Carbam_trans_C"/>
    <property type="match status" value="1"/>
</dbReference>
<feature type="domain" description="Carbamoyltransferase C-terminal" evidence="3">
    <location>
        <begin position="405"/>
        <end position="591"/>
    </location>
</feature>
<dbReference type="InterPro" id="IPR043129">
    <property type="entry name" value="ATPase_NBD"/>
</dbReference>
<dbReference type="OrthoDB" id="9780777at2"/>
<dbReference type="PANTHER" id="PTHR34847:SF1">
    <property type="entry name" value="NODULATION PROTEIN U"/>
    <property type="match status" value="1"/>
</dbReference>
<name>A0A5S9F6G6_UABAM</name>
<dbReference type="InterPro" id="IPR003696">
    <property type="entry name" value="Carbtransf_dom"/>
</dbReference>
<dbReference type="Gene3D" id="3.90.870.20">
    <property type="entry name" value="Carbamoyltransferase, C-terminal domain"/>
    <property type="match status" value="1"/>
</dbReference>
<dbReference type="EMBL" id="AP019860">
    <property type="protein sequence ID" value="BBM87668.1"/>
    <property type="molecule type" value="Genomic_DNA"/>
</dbReference>
<evidence type="ECO:0000259" key="2">
    <source>
        <dbReference type="Pfam" id="PF02543"/>
    </source>
</evidence>
<dbReference type="SUPFAM" id="SSF53067">
    <property type="entry name" value="Actin-like ATPase domain"/>
    <property type="match status" value="1"/>
</dbReference>
<dbReference type="KEGG" id="uam:UABAM_06080"/>
<dbReference type="Proteomes" id="UP000326354">
    <property type="component" value="Chromosome"/>
</dbReference>
<dbReference type="PANTHER" id="PTHR34847">
    <property type="entry name" value="NODULATION PROTEIN U"/>
    <property type="match status" value="1"/>
</dbReference>